<gene>
    <name evidence="4 6" type="primary">rpl34</name>
</gene>
<dbReference type="GO" id="GO:0009507">
    <property type="term" value="C:chloroplast"/>
    <property type="evidence" value="ECO:0007669"/>
    <property type="project" value="UniProtKB-SubCell"/>
</dbReference>
<comment type="subcellular location">
    <subcellularLocation>
        <location evidence="4">Plastid</location>
        <location evidence="4">Chloroplast</location>
    </subcellularLocation>
</comment>
<feature type="region of interest" description="Disordered" evidence="5">
    <location>
        <begin position="1"/>
        <end position="22"/>
    </location>
</feature>
<comment type="similarity">
    <text evidence="1 4">Belongs to the bacterial ribosomal protein bL34 family.</text>
</comment>
<dbReference type="GeneID" id="37624149"/>
<dbReference type="GO" id="GO:0003735">
    <property type="term" value="F:structural constituent of ribosome"/>
    <property type="evidence" value="ECO:0007669"/>
    <property type="project" value="InterPro"/>
</dbReference>
<keyword evidence="6" id="KW-0934">Plastid</keyword>
<evidence type="ECO:0000256" key="2">
    <source>
        <dbReference type="ARBA" id="ARBA00022980"/>
    </source>
</evidence>
<dbReference type="RefSeq" id="YP_009511593.1">
    <property type="nucleotide sequence ID" value="NC_039145.1"/>
</dbReference>
<keyword evidence="3 4" id="KW-0687">Ribonucleoprotein</keyword>
<protein>
    <recommendedName>
        <fullName evidence="4">Large ribosomal subunit protein bL34c</fullName>
    </recommendedName>
</protein>
<evidence type="ECO:0000256" key="4">
    <source>
        <dbReference type="HAMAP-Rule" id="MF_00391"/>
    </source>
</evidence>
<proteinExistence type="inferred from homology"/>
<dbReference type="Pfam" id="PF00468">
    <property type="entry name" value="Ribosomal_L34"/>
    <property type="match status" value="1"/>
</dbReference>
<dbReference type="HAMAP" id="MF_00391">
    <property type="entry name" value="Ribosomal_bL34"/>
    <property type="match status" value="1"/>
</dbReference>
<dbReference type="EMBL" id="MH396016">
    <property type="protein sequence ID" value="AXI97470.1"/>
    <property type="molecule type" value="Genomic_DNA"/>
</dbReference>
<dbReference type="GO" id="GO:0005840">
    <property type="term" value="C:ribosome"/>
    <property type="evidence" value="ECO:0007669"/>
    <property type="project" value="UniProtKB-KW"/>
</dbReference>
<keyword evidence="6" id="KW-0150">Chloroplast</keyword>
<dbReference type="GO" id="GO:1990904">
    <property type="term" value="C:ribonucleoprotein complex"/>
    <property type="evidence" value="ECO:0007669"/>
    <property type="project" value="UniProtKB-KW"/>
</dbReference>
<keyword evidence="2 4" id="KW-0689">Ribosomal protein</keyword>
<organism evidence="6">
    <name type="scientific">Melanthalia intermedia</name>
    <dbReference type="NCBI Taxonomy" id="172989"/>
    <lineage>
        <taxon>Eukaryota</taxon>
        <taxon>Rhodophyta</taxon>
        <taxon>Florideophyceae</taxon>
        <taxon>Rhodymeniophycidae</taxon>
        <taxon>Gracilariales</taxon>
        <taxon>Gracilariaceae</taxon>
        <taxon>Melanthalia</taxon>
    </lineage>
</organism>
<dbReference type="Gene3D" id="1.10.287.3980">
    <property type="match status" value="1"/>
</dbReference>
<evidence type="ECO:0000256" key="3">
    <source>
        <dbReference type="ARBA" id="ARBA00023274"/>
    </source>
</evidence>
<dbReference type="AlphaFoldDB" id="A0A345UAI4"/>
<reference evidence="6" key="1">
    <citation type="submission" date="2018-05" db="EMBL/GenBank/DDBJ databases">
        <title>Organellar genomes of Gracilariaceae.</title>
        <authorList>
            <person name="Iha C."/>
            <person name="Oliveira M.C."/>
        </authorList>
    </citation>
    <scope>NUCLEOTIDE SEQUENCE</scope>
</reference>
<dbReference type="GO" id="GO:0006412">
    <property type="term" value="P:translation"/>
    <property type="evidence" value="ECO:0007669"/>
    <property type="project" value="UniProtKB-UniRule"/>
</dbReference>
<accession>A0A345UAI4</accession>
<dbReference type="InterPro" id="IPR000271">
    <property type="entry name" value="Ribosomal_bL34"/>
</dbReference>
<name>A0A345UAI4_9FLOR</name>
<sequence>MSKGTLVGTRRKKIGKSGFRARISSAGGRRILRLRRRKKRKRVSV</sequence>
<evidence type="ECO:0000256" key="1">
    <source>
        <dbReference type="ARBA" id="ARBA00010111"/>
    </source>
</evidence>
<evidence type="ECO:0000313" key="6">
    <source>
        <dbReference type="EMBL" id="AXI97470.1"/>
    </source>
</evidence>
<geneLocation type="chloroplast" evidence="6"/>
<evidence type="ECO:0000256" key="5">
    <source>
        <dbReference type="SAM" id="MobiDB-lite"/>
    </source>
</evidence>